<reference evidence="8" key="1">
    <citation type="submission" date="2018-07" db="EMBL/GenBank/DDBJ databases">
        <authorList>
            <consortium name="PulseNet: The National Subtyping Network for Foodborne Disease Surveillance"/>
            <person name="Tarr C.L."/>
            <person name="Trees E."/>
            <person name="Katz L.S."/>
            <person name="Carleton-Romer H.A."/>
            <person name="Stroika S."/>
            <person name="Kucerova Z."/>
            <person name="Roache K.F."/>
            <person name="Sabol A.L."/>
            <person name="Besser J."/>
            <person name="Gerner-Smidt P."/>
        </authorList>
    </citation>
    <scope>NUCLEOTIDE SEQUENCE</scope>
    <source>
        <strain evidence="6">PNUSAS009482</strain>
        <strain evidence="7">PNUSAS015592</strain>
        <strain evidence="8">PNUSAS023047</strain>
    </source>
</reference>
<dbReference type="Pfam" id="PF13377">
    <property type="entry name" value="Peripla_BP_3"/>
    <property type="match status" value="1"/>
</dbReference>
<evidence type="ECO:0000313" key="6">
    <source>
        <dbReference type="EMBL" id="EBO3624690.1"/>
    </source>
</evidence>
<comment type="caution">
    <text evidence="8">The sequence shown here is derived from an EMBL/GenBank/DDBJ whole genome shotgun (WGS) entry which is preliminary data.</text>
</comment>
<keyword evidence="1" id="KW-0678">Repressor</keyword>
<evidence type="ECO:0000256" key="3">
    <source>
        <dbReference type="ARBA" id="ARBA00023125"/>
    </source>
</evidence>
<evidence type="ECO:0000256" key="4">
    <source>
        <dbReference type="ARBA" id="ARBA00023163"/>
    </source>
</evidence>
<dbReference type="EMBL" id="AAGZJS010000039">
    <property type="protein sequence ID" value="EBT6292365.1"/>
    <property type="molecule type" value="Genomic_DNA"/>
</dbReference>
<dbReference type="GO" id="GO:0003677">
    <property type="term" value="F:DNA binding"/>
    <property type="evidence" value="ECO:0007669"/>
    <property type="project" value="UniProtKB-KW"/>
</dbReference>
<evidence type="ECO:0000256" key="2">
    <source>
        <dbReference type="ARBA" id="ARBA00023015"/>
    </source>
</evidence>
<keyword evidence="4" id="KW-0804">Transcription</keyword>
<name>A0A5V2QVS4_SALER</name>
<evidence type="ECO:0000313" key="8">
    <source>
        <dbReference type="EMBL" id="EBT6292365.1"/>
    </source>
</evidence>
<proteinExistence type="predicted"/>
<keyword evidence="3" id="KW-0238">DNA-binding</keyword>
<evidence type="ECO:0000313" key="7">
    <source>
        <dbReference type="EMBL" id="EBS7984146.1"/>
    </source>
</evidence>
<protein>
    <recommendedName>
        <fullName evidence="5">Transcriptional regulator LacI/GalR-like sensor domain-containing protein</fullName>
    </recommendedName>
</protein>
<dbReference type="InterPro" id="IPR046335">
    <property type="entry name" value="LacI/GalR-like_sensor"/>
</dbReference>
<dbReference type="AlphaFoldDB" id="A0A5V2QVS4"/>
<keyword evidence="2" id="KW-0805">Transcription regulation</keyword>
<dbReference type="InterPro" id="IPR028082">
    <property type="entry name" value="Peripla_BP_I"/>
</dbReference>
<sequence length="71" mass="8015">MRLLLTRQVALIGFEDTLYVNLSSPAFTYISSASEETGRQAANLLIRKIREPTQQTQYVTISGRLILRETA</sequence>
<dbReference type="SUPFAM" id="SSF53822">
    <property type="entry name" value="Periplasmic binding protein-like I"/>
    <property type="match status" value="1"/>
</dbReference>
<accession>A0A5V2QVS4</accession>
<gene>
    <name evidence="6" type="ORF">B6N72_24395</name>
    <name evidence="7" type="ORF">CEJ09_20285</name>
    <name evidence="8" type="ORF">CNP70_23190</name>
</gene>
<feature type="domain" description="Transcriptional regulator LacI/GalR-like sensor" evidence="5">
    <location>
        <begin position="8"/>
        <end position="70"/>
    </location>
</feature>
<organism evidence="8">
    <name type="scientific">Salmonella enterica</name>
    <name type="common">Salmonella choleraesuis</name>
    <dbReference type="NCBI Taxonomy" id="28901"/>
    <lineage>
        <taxon>Bacteria</taxon>
        <taxon>Pseudomonadati</taxon>
        <taxon>Pseudomonadota</taxon>
        <taxon>Gammaproteobacteria</taxon>
        <taxon>Enterobacterales</taxon>
        <taxon>Enterobacteriaceae</taxon>
        <taxon>Salmonella</taxon>
    </lineage>
</organism>
<dbReference type="EMBL" id="AAGWQQ010000062">
    <property type="protein sequence ID" value="EBS7984146.1"/>
    <property type="molecule type" value="Genomic_DNA"/>
</dbReference>
<dbReference type="EMBL" id="AAGIGS010000028">
    <property type="protein sequence ID" value="EBO3624690.1"/>
    <property type="molecule type" value="Genomic_DNA"/>
</dbReference>
<dbReference type="Gene3D" id="3.40.50.2300">
    <property type="match status" value="1"/>
</dbReference>
<evidence type="ECO:0000256" key="1">
    <source>
        <dbReference type="ARBA" id="ARBA00022491"/>
    </source>
</evidence>
<evidence type="ECO:0000259" key="5">
    <source>
        <dbReference type="Pfam" id="PF13377"/>
    </source>
</evidence>